<dbReference type="Proteomes" id="UP001597263">
    <property type="component" value="Unassembled WGS sequence"/>
</dbReference>
<evidence type="ECO:0000313" key="1">
    <source>
        <dbReference type="EMBL" id="MFD1226443.1"/>
    </source>
</evidence>
<name>A0ABW3V031_9HYPH</name>
<accession>A0ABW3V031</accession>
<keyword evidence="2" id="KW-1185">Reference proteome</keyword>
<reference evidence="2" key="1">
    <citation type="journal article" date="2019" name="Int. J. Syst. Evol. Microbiol.">
        <title>The Global Catalogue of Microorganisms (GCM) 10K type strain sequencing project: providing services to taxonomists for standard genome sequencing and annotation.</title>
        <authorList>
            <consortium name="The Broad Institute Genomics Platform"/>
            <consortium name="The Broad Institute Genome Sequencing Center for Infectious Disease"/>
            <person name="Wu L."/>
            <person name="Ma J."/>
        </authorList>
    </citation>
    <scope>NUCLEOTIDE SEQUENCE [LARGE SCALE GENOMIC DNA]</scope>
    <source>
        <strain evidence="2">CCUG 49584</strain>
    </source>
</reference>
<sequence length="580" mass="59661">MAKFQITAPDGGMYEIEGDNEQGALQALQQHLVESQQKPQANPDGTFGQVPEGMVLNPATGQMEDLRSPANPNIPTGSLNALGLGVGQGAGFGMLDEAVAGLSTLSGGDYDYNLGRMREAERRASSEHPVSYYGGMLGGGAAQGIGLGSAGFLPSVNMVQQGAKLPAVALASGVEGLALGGAHGFGAGEGLEGRLDGAKTGAKWGAAAGVVAPYAARGVENMARRAVSPFASSAERAAAVRTLQNEGITLTAGQKTGNNWLRYRESELGGAKAAQMIDDQGRAFTDAAMRRAGSQGLATAENMSANADRLSRGFKNVSSRNTLRADRQLADDIVGTLREYDRVLPSEQKQILGNLTADVIDRIQAGKSTMSGVDYQAARSRFSRLAQNARNRDPDLAEAFRGIRNSLDEAMSRSISPKDAAEWSFLRKQYGNMKVLEKAAMGGGEDAALGIISPARLRLAASSGNRGGYARGQGDFSKLAKAGQAVMSPLPNSGTAQRMAAQGVSAAILGGGGGAIGGPAGLALGLAGPAAIGKMLMSKPLQNYLSNQMVNGKLSDAGRALIQMVLAGQSGSAAGRLPAP</sequence>
<proteinExistence type="predicted"/>
<protein>
    <recommendedName>
        <fullName evidence="3">Tail tape measure protein</fullName>
    </recommendedName>
</protein>
<dbReference type="EMBL" id="JBHTMA010000026">
    <property type="protein sequence ID" value="MFD1226443.1"/>
    <property type="molecule type" value="Genomic_DNA"/>
</dbReference>
<evidence type="ECO:0008006" key="3">
    <source>
        <dbReference type="Google" id="ProtNLM"/>
    </source>
</evidence>
<evidence type="ECO:0000313" key="2">
    <source>
        <dbReference type="Proteomes" id="UP001597263"/>
    </source>
</evidence>
<organism evidence="1 2">
    <name type="scientific">Pseudochrobactrum kiredjianiae</name>
    <dbReference type="NCBI Taxonomy" id="386305"/>
    <lineage>
        <taxon>Bacteria</taxon>
        <taxon>Pseudomonadati</taxon>
        <taxon>Pseudomonadota</taxon>
        <taxon>Alphaproteobacteria</taxon>
        <taxon>Hyphomicrobiales</taxon>
        <taxon>Brucellaceae</taxon>
        <taxon>Pseudochrobactrum</taxon>
    </lineage>
</organism>
<comment type="caution">
    <text evidence="1">The sequence shown here is derived from an EMBL/GenBank/DDBJ whole genome shotgun (WGS) entry which is preliminary data.</text>
</comment>
<dbReference type="RefSeq" id="WP_289388099.1">
    <property type="nucleotide sequence ID" value="NZ_JAUCBM010000009.1"/>
</dbReference>
<gene>
    <name evidence="1" type="ORF">ACFQ35_04615</name>
</gene>